<dbReference type="SMART" id="SM00987">
    <property type="entry name" value="UreE_C"/>
    <property type="match status" value="1"/>
</dbReference>
<dbReference type="InterPro" id="IPR036895">
    <property type="entry name" value="Uracil-DNA_glycosylase-like_sf"/>
</dbReference>
<evidence type="ECO:0000256" key="5">
    <source>
        <dbReference type="ARBA" id="ARBA00023004"/>
    </source>
</evidence>
<keyword evidence="7" id="KW-0234">DNA repair</keyword>
<dbReference type="GO" id="GO:0033958">
    <property type="term" value="F:DNA-deoxyinosine glycosylase activity"/>
    <property type="evidence" value="ECO:0007669"/>
    <property type="project" value="InterPro"/>
</dbReference>
<evidence type="ECO:0000313" key="11">
    <source>
        <dbReference type="EMBL" id="GGP20698.1"/>
    </source>
</evidence>
<reference evidence="11" key="2">
    <citation type="submission" date="2020-09" db="EMBL/GenBank/DDBJ databases">
        <authorList>
            <person name="Sun Q."/>
            <person name="Ohkuma M."/>
        </authorList>
    </citation>
    <scope>NUCLEOTIDE SEQUENCE</scope>
    <source>
        <strain evidence="11">JCM 10088</strain>
    </source>
</reference>
<evidence type="ECO:0000256" key="8">
    <source>
        <dbReference type="ARBA" id="ARBA00023779"/>
    </source>
</evidence>
<comment type="caution">
    <text evidence="11">The sequence shown here is derived from an EMBL/GenBank/DDBJ whole genome shotgun (WGS) entry which is preliminary data.</text>
</comment>
<evidence type="ECO:0000256" key="9">
    <source>
        <dbReference type="ARBA" id="ARBA00023887"/>
    </source>
</evidence>
<evidence type="ECO:0000256" key="7">
    <source>
        <dbReference type="ARBA" id="ARBA00023204"/>
    </source>
</evidence>
<dbReference type="Pfam" id="PF03167">
    <property type="entry name" value="UDG"/>
    <property type="match status" value="1"/>
</dbReference>
<protein>
    <recommendedName>
        <fullName evidence="9">Type-5 uracil-DNA glycosylase</fullName>
    </recommendedName>
</protein>
<sequence length="211" mass="23418">MLPGLFDCRDCPRLVQYRESVKPLPRFAGETYWRRPVPPWGEPGGVMIVGLAPAAHGGNRTGRMFTGDRSAEFLFKALHAAGLSNNPFSVSRNDGTRLRCAYLTSAVKCAPPNNRPLPSEVRNCLRWLRIEVDEVRPKSIVVLGRLAAQAISSVMGIRIEFKHGSYVDAGNVRVFISYHPSPRNTNTGRLSMEELIDILRKAGRWAGCDSI</sequence>
<feature type="domain" description="Uracil-DNA glycosylase-like" evidence="10">
    <location>
        <begin position="38"/>
        <end position="199"/>
    </location>
</feature>
<dbReference type="EMBL" id="BMNL01000002">
    <property type="protein sequence ID" value="GGP20698.1"/>
    <property type="molecule type" value="Genomic_DNA"/>
</dbReference>
<organism evidence="11 12">
    <name type="scientific">Thermocladium modestius</name>
    <dbReference type="NCBI Taxonomy" id="62609"/>
    <lineage>
        <taxon>Archaea</taxon>
        <taxon>Thermoproteota</taxon>
        <taxon>Thermoprotei</taxon>
        <taxon>Thermoproteales</taxon>
        <taxon>Thermoproteaceae</taxon>
        <taxon>Thermocladium</taxon>
    </lineage>
</organism>
<evidence type="ECO:0000313" key="12">
    <source>
        <dbReference type="Proteomes" id="UP000610960"/>
    </source>
</evidence>
<dbReference type="GO" id="GO:0051539">
    <property type="term" value="F:4 iron, 4 sulfur cluster binding"/>
    <property type="evidence" value="ECO:0007669"/>
    <property type="project" value="UniProtKB-KW"/>
</dbReference>
<dbReference type="SMART" id="SM00986">
    <property type="entry name" value="UDG"/>
    <property type="match status" value="1"/>
</dbReference>
<dbReference type="GO" id="GO:0046872">
    <property type="term" value="F:metal ion binding"/>
    <property type="evidence" value="ECO:0007669"/>
    <property type="project" value="UniProtKB-KW"/>
</dbReference>
<dbReference type="PANTHER" id="PTHR33693">
    <property type="entry name" value="TYPE-5 URACIL-DNA GLYCOSYLASE"/>
    <property type="match status" value="1"/>
</dbReference>
<keyword evidence="6" id="KW-0411">Iron-sulfur</keyword>
<dbReference type="InterPro" id="IPR051536">
    <property type="entry name" value="UDG_Type-4/5"/>
</dbReference>
<evidence type="ECO:0000256" key="3">
    <source>
        <dbReference type="ARBA" id="ARBA00022763"/>
    </source>
</evidence>
<evidence type="ECO:0000259" key="10">
    <source>
        <dbReference type="SMART" id="SM00986"/>
    </source>
</evidence>
<dbReference type="GO" id="GO:0004844">
    <property type="term" value="F:uracil DNA N-glycosylase activity"/>
    <property type="evidence" value="ECO:0007669"/>
    <property type="project" value="InterPro"/>
</dbReference>
<keyword evidence="1" id="KW-0004">4Fe-4S</keyword>
<evidence type="ECO:0000256" key="1">
    <source>
        <dbReference type="ARBA" id="ARBA00022485"/>
    </source>
</evidence>
<reference evidence="11" key="1">
    <citation type="journal article" date="2014" name="Int. J. Syst. Evol. Microbiol.">
        <title>Complete genome sequence of Corynebacterium casei LMG S-19264T (=DSM 44701T), isolated from a smear-ripened cheese.</title>
        <authorList>
            <consortium name="US DOE Joint Genome Institute (JGI-PGF)"/>
            <person name="Walter F."/>
            <person name="Albersmeier A."/>
            <person name="Kalinowski J."/>
            <person name="Ruckert C."/>
        </authorList>
    </citation>
    <scope>NUCLEOTIDE SEQUENCE</scope>
    <source>
        <strain evidence="11">JCM 10088</strain>
    </source>
</reference>
<dbReference type="OrthoDB" id="8612at2157"/>
<keyword evidence="5" id="KW-0408">Iron</keyword>
<comment type="similarity">
    <text evidence="8">Belongs to the uracil-DNA glycosylase (UDG) superfamily. Type 5 (UDGb) family.</text>
</comment>
<dbReference type="Proteomes" id="UP000610960">
    <property type="component" value="Unassembled WGS sequence"/>
</dbReference>
<dbReference type="CDD" id="cd10031">
    <property type="entry name" value="UDG-F5_TTUDGB_like"/>
    <property type="match status" value="1"/>
</dbReference>
<keyword evidence="12" id="KW-1185">Reference proteome</keyword>
<keyword evidence="3" id="KW-0227">DNA damage</keyword>
<dbReference type="Gene3D" id="3.40.470.10">
    <property type="entry name" value="Uracil-DNA glycosylase-like domain"/>
    <property type="match status" value="1"/>
</dbReference>
<evidence type="ECO:0000256" key="2">
    <source>
        <dbReference type="ARBA" id="ARBA00022723"/>
    </source>
</evidence>
<evidence type="ECO:0000256" key="4">
    <source>
        <dbReference type="ARBA" id="ARBA00022801"/>
    </source>
</evidence>
<dbReference type="AlphaFoldDB" id="A0A830GY76"/>
<accession>A0A830GY76</accession>
<dbReference type="SUPFAM" id="SSF52141">
    <property type="entry name" value="Uracil-DNA glycosylase-like"/>
    <property type="match status" value="1"/>
</dbReference>
<proteinExistence type="inferred from homology"/>
<keyword evidence="4" id="KW-0378">Hydrolase</keyword>
<gene>
    <name evidence="11" type="ORF">GCM10007981_09830</name>
</gene>
<dbReference type="InterPro" id="IPR044147">
    <property type="entry name" value="UdgB-like"/>
</dbReference>
<dbReference type="InterPro" id="IPR005122">
    <property type="entry name" value="Uracil-DNA_glycosylase-like"/>
</dbReference>
<evidence type="ECO:0000256" key="6">
    <source>
        <dbReference type="ARBA" id="ARBA00023014"/>
    </source>
</evidence>
<dbReference type="RefSeq" id="WP_188596301.1">
    <property type="nucleotide sequence ID" value="NZ_BMNL01000002.1"/>
</dbReference>
<dbReference type="GO" id="GO:0006284">
    <property type="term" value="P:base-excision repair"/>
    <property type="evidence" value="ECO:0007669"/>
    <property type="project" value="InterPro"/>
</dbReference>
<dbReference type="PANTHER" id="PTHR33693:SF3">
    <property type="entry name" value="TYPE-5 URACIL-DNA GLYCOSYLASE"/>
    <property type="match status" value="1"/>
</dbReference>
<name>A0A830GY76_9CREN</name>
<keyword evidence="2" id="KW-0479">Metal-binding</keyword>